<evidence type="ECO:0000313" key="1">
    <source>
        <dbReference type="EMBL" id="PBK04440.1"/>
    </source>
</evidence>
<comment type="caution">
    <text evidence="1">The sequence shown here is derived from an EMBL/GenBank/DDBJ whole genome shotgun (WGS) entry which is preliminary data.</text>
</comment>
<dbReference type="PIRSF" id="PIRSF019381">
    <property type="entry name" value="YcjX"/>
    <property type="match status" value="1"/>
</dbReference>
<dbReference type="InterPro" id="IPR007413">
    <property type="entry name" value="YcjX-like"/>
</dbReference>
<organism evidence="1 2">
    <name type="scientific">Pseudomonas abyssi</name>
    <dbReference type="NCBI Taxonomy" id="170540"/>
    <lineage>
        <taxon>Bacteria</taxon>
        <taxon>Pseudomonadati</taxon>
        <taxon>Pseudomonadota</taxon>
        <taxon>Gammaproteobacteria</taxon>
        <taxon>Pseudomonadales</taxon>
        <taxon>Pseudomonadaceae</taxon>
        <taxon>Pseudomonas</taxon>
    </lineage>
</organism>
<dbReference type="SUPFAM" id="SSF52540">
    <property type="entry name" value="P-loop containing nucleoside triphosphate hydrolases"/>
    <property type="match status" value="2"/>
</dbReference>
<accession>A0A2A3MHV8</accession>
<dbReference type="Proteomes" id="UP000242313">
    <property type="component" value="Unassembled WGS sequence"/>
</dbReference>
<dbReference type="Gene3D" id="3.40.50.300">
    <property type="entry name" value="P-loop containing nucleotide triphosphate hydrolases"/>
    <property type="match status" value="1"/>
</dbReference>
<proteinExistence type="predicted"/>
<gene>
    <name evidence="1" type="ORF">CNQ84_10075</name>
</gene>
<dbReference type="PANTHER" id="PTHR38605:SF1">
    <property type="entry name" value="ATPASE"/>
    <property type="match status" value="1"/>
</dbReference>
<evidence type="ECO:0008006" key="3">
    <source>
        <dbReference type="Google" id="ProtNLM"/>
    </source>
</evidence>
<dbReference type="AlphaFoldDB" id="A0A2A3MHV8"/>
<name>A0A2A3MHV8_9PSED</name>
<sequence length="462" mass="52380">MNDFWSACTVANNSANWFKQVARRAEGLGQQRLRVGVTGLSGAGKTTFITSLINQLENHNKGLLARRAPFDRLESVRWQRDDVERAFPYLESLGALSAEPARWPDSTSDLSRVLIDLRFRPQGLLRKLQSTRQLRLEIIDYPGEWLLDLPLLQLDYGQWCEQMRQWLETEPRRSLAGPLRDILLGLDPAAPEDAGQLAELTEQWRQFLLRCRSEAGLSRNQPARFLQPGSDVAPQMLQFVPLLLANRHSTGEQGSWWAVCQARFNYYRDFVVRGFFEQHFRHLDQQVLLVDMLGPMDAGEAALTDLRDAMEAVLTSFDYGRSGLLARLLRFRPRIGRLAFCATKVDKVNPAQQRAVQQCLEDLMVDRLADVRHGGVEVRGLPLSAIRATRQEGDALVAGLQGEEGWVRYRPGDIPAHLPQSLQVSSPDLLPLRPPPGLHRSEPFPHYRMDDLIAWLIEGAEP</sequence>
<keyword evidence="2" id="KW-1185">Reference proteome</keyword>
<dbReference type="Pfam" id="PF04317">
    <property type="entry name" value="DUF463"/>
    <property type="match status" value="1"/>
</dbReference>
<reference evidence="1 2" key="1">
    <citation type="submission" date="2017-09" db="EMBL/GenBank/DDBJ databases">
        <title>Pseudomonas abyssi sp. nov. isolated from Abyssopelagic Water.</title>
        <authorList>
            <person name="Wei Y."/>
        </authorList>
    </citation>
    <scope>NUCLEOTIDE SEQUENCE [LARGE SCALE GENOMIC DNA]</scope>
    <source>
        <strain evidence="1 2">MT5</strain>
    </source>
</reference>
<protein>
    <recommendedName>
        <fullName evidence="3">YcjX family protein</fullName>
    </recommendedName>
</protein>
<dbReference type="EMBL" id="NTMR01000011">
    <property type="protein sequence ID" value="PBK04440.1"/>
    <property type="molecule type" value="Genomic_DNA"/>
</dbReference>
<dbReference type="PANTHER" id="PTHR38605">
    <property type="entry name" value="ATPASE-RELATED"/>
    <property type="match status" value="1"/>
</dbReference>
<evidence type="ECO:0000313" key="2">
    <source>
        <dbReference type="Proteomes" id="UP000242313"/>
    </source>
</evidence>
<dbReference type="InterPro" id="IPR027417">
    <property type="entry name" value="P-loop_NTPase"/>
</dbReference>